<dbReference type="CDD" id="cd01172">
    <property type="entry name" value="RfaE_like"/>
    <property type="match status" value="1"/>
</dbReference>
<keyword evidence="2 4" id="KW-0418">Kinase</keyword>
<dbReference type="EMBL" id="LNQE01000292">
    <property type="protein sequence ID" value="KUG27748.1"/>
    <property type="molecule type" value="Genomic_DNA"/>
</dbReference>
<dbReference type="NCBIfam" id="TIGR02198">
    <property type="entry name" value="rfaE_dom_I"/>
    <property type="match status" value="1"/>
</dbReference>
<evidence type="ECO:0000259" key="3">
    <source>
        <dbReference type="Pfam" id="PF00294"/>
    </source>
</evidence>
<keyword evidence="1" id="KW-0808">Transferase</keyword>
<dbReference type="PANTHER" id="PTHR46969:SF1">
    <property type="entry name" value="BIFUNCTIONAL PROTEIN HLDE"/>
    <property type="match status" value="1"/>
</dbReference>
<dbReference type="PROSITE" id="PS00584">
    <property type="entry name" value="PFKB_KINASES_2"/>
    <property type="match status" value="1"/>
</dbReference>
<gene>
    <name evidence="4" type="ORF">ASZ90_002395</name>
</gene>
<dbReference type="GO" id="GO:0016773">
    <property type="term" value="F:phosphotransferase activity, alcohol group as acceptor"/>
    <property type="evidence" value="ECO:0007669"/>
    <property type="project" value="InterPro"/>
</dbReference>
<proteinExistence type="predicted"/>
<dbReference type="GO" id="GO:0005829">
    <property type="term" value="C:cytosol"/>
    <property type="evidence" value="ECO:0007669"/>
    <property type="project" value="TreeGrafter"/>
</dbReference>
<evidence type="ECO:0000313" key="4">
    <source>
        <dbReference type="EMBL" id="KUG27748.1"/>
    </source>
</evidence>
<dbReference type="GO" id="GO:0033785">
    <property type="term" value="F:heptose 7-phosphate kinase activity"/>
    <property type="evidence" value="ECO:0007669"/>
    <property type="project" value="TreeGrafter"/>
</dbReference>
<protein>
    <submittedName>
        <fullName evidence="4">Adp-heptose synthase / d-glycero-beta-d-manno-heptose 7-phosphate kinase</fullName>
    </submittedName>
</protein>
<evidence type="ECO:0000256" key="2">
    <source>
        <dbReference type="ARBA" id="ARBA00022777"/>
    </source>
</evidence>
<dbReference type="InterPro" id="IPR002173">
    <property type="entry name" value="Carboh/pur_kinase_PfkB_CS"/>
</dbReference>
<accession>A0A0W8G3I8</accession>
<name>A0A0W8G3I8_9ZZZZ</name>
<comment type="caution">
    <text evidence="4">The sequence shown here is derived from an EMBL/GenBank/DDBJ whole genome shotgun (WGS) entry which is preliminary data.</text>
</comment>
<dbReference type="AlphaFoldDB" id="A0A0W8G3I8"/>
<reference evidence="4" key="1">
    <citation type="journal article" date="2015" name="Proc. Natl. Acad. Sci. U.S.A.">
        <title>Networks of energetic and metabolic interactions define dynamics in microbial communities.</title>
        <authorList>
            <person name="Embree M."/>
            <person name="Liu J.K."/>
            <person name="Al-Bassam M.M."/>
            <person name="Zengler K."/>
        </authorList>
    </citation>
    <scope>NUCLEOTIDE SEQUENCE</scope>
</reference>
<dbReference type="InterPro" id="IPR011913">
    <property type="entry name" value="RfaE_dom_I"/>
</dbReference>
<dbReference type="FunFam" id="3.40.1190.20:FF:000002">
    <property type="entry name" value="Bifunctional protein HldE"/>
    <property type="match status" value="1"/>
</dbReference>
<dbReference type="PANTHER" id="PTHR46969">
    <property type="entry name" value="BIFUNCTIONAL PROTEIN HLDE"/>
    <property type="match status" value="1"/>
</dbReference>
<organism evidence="4">
    <name type="scientific">hydrocarbon metagenome</name>
    <dbReference type="NCBI Taxonomy" id="938273"/>
    <lineage>
        <taxon>unclassified sequences</taxon>
        <taxon>metagenomes</taxon>
        <taxon>ecological metagenomes</taxon>
    </lineage>
</organism>
<sequence length="345" mass="36419">MKPIPRMEKIARAVPEMTGKRVLVLGDLMLDHYLMGDVERISPEGPVPVVHVRNEAHTLGGAGNVVKNLSALGANPTLLSVCGEDDPGKAVVRLVEQEGIESVLVPDGQRPTTIKTRIIAQNQQVVRVDRESDAPLSSLVRGAVIQALVRLLPGHACVIVSDYAKGVVSRPILQALLEASAVLSPRPLILVDPKVPNRDMYQGVDLLTPNVKEAAEMAGLRISGRTDIIRAGLSLFKKTRCKSLVVTLGAEGMALFSSPGNVRHIPTMARKVFDVTGAGDTVIAALAAGLCTGLDLLESCILANYCAGIVVGQVGSATVSQAEVQAGIIRQPEPAVADWLRAEGA</sequence>
<dbReference type="InterPro" id="IPR029056">
    <property type="entry name" value="Ribokinase-like"/>
</dbReference>
<dbReference type="GO" id="GO:0033786">
    <property type="term" value="F:heptose-1-phosphate adenylyltransferase activity"/>
    <property type="evidence" value="ECO:0007669"/>
    <property type="project" value="TreeGrafter"/>
</dbReference>
<dbReference type="InterPro" id="IPR011611">
    <property type="entry name" value="PfkB_dom"/>
</dbReference>
<dbReference type="Pfam" id="PF00294">
    <property type="entry name" value="PfkB"/>
    <property type="match status" value="1"/>
</dbReference>
<dbReference type="Gene3D" id="3.40.1190.20">
    <property type="match status" value="1"/>
</dbReference>
<evidence type="ECO:0000256" key="1">
    <source>
        <dbReference type="ARBA" id="ARBA00022679"/>
    </source>
</evidence>
<dbReference type="SUPFAM" id="SSF53613">
    <property type="entry name" value="Ribokinase-like"/>
    <property type="match status" value="1"/>
</dbReference>
<feature type="domain" description="Carbohydrate kinase PfkB" evidence="3">
    <location>
        <begin position="21"/>
        <end position="318"/>
    </location>
</feature>